<organism evidence="3">
    <name type="scientific">Thomasclavelia ramosa</name>
    <dbReference type="NCBI Taxonomy" id="1547"/>
    <lineage>
        <taxon>Bacteria</taxon>
        <taxon>Bacillati</taxon>
        <taxon>Bacillota</taxon>
        <taxon>Erysipelotrichia</taxon>
        <taxon>Erysipelotrichales</taxon>
        <taxon>Coprobacillaceae</taxon>
        <taxon>Thomasclavelia</taxon>
    </lineage>
</organism>
<name>A0A6N3C376_9FIRM</name>
<feature type="signal peptide" evidence="2">
    <location>
        <begin position="1"/>
        <end position="28"/>
    </location>
</feature>
<dbReference type="RefSeq" id="WP_118232688.1">
    <property type="nucleotide sequence ID" value="NZ_CACRTL010000027.1"/>
</dbReference>
<evidence type="ECO:0000313" key="3">
    <source>
        <dbReference type="EMBL" id="VYU07413.1"/>
    </source>
</evidence>
<keyword evidence="2" id="KW-0732">Signal</keyword>
<protein>
    <submittedName>
        <fullName evidence="3">Uncharacterized protein</fullName>
    </submittedName>
</protein>
<keyword evidence="1" id="KW-0472">Membrane</keyword>
<dbReference type="AlphaFoldDB" id="A0A6N3C376"/>
<keyword evidence="1" id="KW-0812">Transmembrane</keyword>
<reference evidence="3" key="1">
    <citation type="submission" date="2019-11" db="EMBL/GenBank/DDBJ databases">
        <authorList>
            <person name="Feng L."/>
        </authorList>
    </citation>
    <scope>NUCLEOTIDE SEQUENCE</scope>
    <source>
        <strain evidence="3">CramosumLFYP8</strain>
    </source>
</reference>
<proteinExistence type="predicted"/>
<gene>
    <name evidence="3" type="ORF">CRLFYP8_02880</name>
</gene>
<accession>A0A6N3C376</accession>
<feature type="chain" id="PRO_5044426002" evidence="2">
    <location>
        <begin position="29"/>
        <end position="607"/>
    </location>
</feature>
<dbReference type="EMBL" id="CACRTL010000027">
    <property type="protein sequence ID" value="VYU07413.1"/>
    <property type="molecule type" value="Genomic_DNA"/>
</dbReference>
<sequence>MKKKLFRLLVVLAMIVMPVTGVMINAEAASNLMLGTAVSNNPDTRVFTVKNNGEATTFAWEATGTGETNGVSIARGETKRIEVPAVNGSSHLTVLAQDAAAVQEIASLNQYYINVTFSTVDGTELMSAKTVTCTYNNNGTYTAPSTITLGSSVYDINGNNYISVPYGTRSIDFKYTKRAQTPYTSTVALIDQDGVEHKILSYQVTEANGGSVNTPETFVSTINGRTYKRIAGQKATVSQTYAQGQMRSIVRYQVQDDVASKPYNIYIQYVDKATGSAILTKKLLVEKDKTVDHTPSKTFMKGGKQYEVVDGAKITHTFGDATKTYQVEYKQVITDENTPQPIQVNYVDLATGEDLQIHQYTVDPGKTKTIEVDTTVEIDGKTYVLSPNQESTITHKFGEETTEYNVYFNEKGLEVDKYEVSVTYMNVSNTYVGEDTLYTTKLEANVGQELNIEVPAQYEANGTTYVLMSGQATSYSHDFYSTRRNYVMVYRDVNDTQNEIEFIPGETGTDLAATTPGGTNFTIDGGTGNPMITNPDGTVTTVDQDGQIVPYEEPQTEVVDENETPLAKGDKSTSNNTAYVIGGGFATVAIIAGIIAFVIKKKKAQQA</sequence>
<keyword evidence="1" id="KW-1133">Transmembrane helix</keyword>
<evidence type="ECO:0000256" key="2">
    <source>
        <dbReference type="SAM" id="SignalP"/>
    </source>
</evidence>
<feature type="transmembrane region" description="Helical" evidence="1">
    <location>
        <begin position="578"/>
        <end position="599"/>
    </location>
</feature>
<evidence type="ECO:0000256" key="1">
    <source>
        <dbReference type="SAM" id="Phobius"/>
    </source>
</evidence>